<dbReference type="AlphaFoldDB" id="A0A934TIN9"/>
<feature type="transmembrane region" description="Helical" evidence="1">
    <location>
        <begin position="86"/>
        <end position="106"/>
    </location>
</feature>
<feature type="transmembrane region" description="Helical" evidence="1">
    <location>
        <begin position="118"/>
        <end position="137"/>
    </location>
</feature>
<dbReference type="InterPro" id="IPR000620">
    <property type="entry name" value="EamA_dom"/>
</dbReference>
<reference evidence="3" key="2">
    <citation type="journal article" date="2020" name="Microorganisms">
        <title>Osmotic Adaptation and Compatible Solute Biosynthesis of Phototrophic Bacteria as Revealed from Genome Analyses.</title>
        <authorList>
            <person name="Imhoff J.F."/>
            <person name="Rahn T."/>
            <person name="Kunzel S."/>
            <person name="Keller A."/>
            <person name="Neulinger S.C."/>
        </authorList>
    </citation>
    <scope>NUCLEOTIDE SEQUENCE</scope>
    <source>
        <strain evidence="3">LMG 28126</strain>
    </source>
</reference>
<dbReference type="Pfam" id="PF00892">
    <property type="entry name" value="EamA"/>
    <property type="match status" value="1"/>
</dbReference>
<feature type="domain" description="EamA" evidence="2">
    <location>
        <begin position="32"/>
        <end position="160"/>
    </location>
</feature>
<dbReference type="EMBL" id="NHSD01000107">
    <property type="protein sequence ID" value="MBK5926186.1"/>
    <property type="molecule type" value="Genomic_DNA"/>
</dbReference>
<keyword evidence="4" id="KW-1185">Reference proteome</keyword>
<dbReference type="RefSeq" id="WP_201155762.1">
    <property type="nucleotide sequence ID" value="NZ_NHSD01000107.1"/>
</dbReference>
<dbReference type="InterPro" id="IPR037185">
    <property type="entry name" value="EmrE-like"/>
</dbReference>
<gene>
    <name evidence="3" type="ORF">CCR87_02265</name>
</gene>
<evidence type="ECO:0000259" key="2">
    <source>
        <dbReference type="Pfam" id="PF00892"/>
    </source>
</evidence>
<feature type="transmembrane region" description="Helical" evidence="1">
    <location>
        <begin position="12"/>
        <end position="39"/>
    </location>
</feature>
<proteinExistence type="predicted"/>
<feature type="transmembrane region" description="Helical" evidence="1">
    <location>
        <begin position="143"/>
        <end position="160"/>
    </location>
</feature>
<reference evidence="3" key="1">
    <citation type="submission" date="2017-05" db="EMBL/GenBank/DDBJ databases">
        <authorList>
            <person name="Imhoff J.F."/>
            <person name="Rahn T."/>
            <person name="Kuenzel S."/>
            <person name="Neulinger S.C."/>
        </authorList>
    </citation>
    <scope>NUCLEOTIDE SEQUENCE</scope>
    <source>
        <strain evidence="3">LMG 28126</strain>
    </source>
</reference>
<keyword evidence="1" id="KW-1133">Transmembrane helix</keyword>
<comment type="caution">
    <text evidence="3">The sequence shown here is derived from an EMBL/GenBank/DDBJ whole genome shotgun (WGS) entry which is preliminary data.</text>
</comment>
<protein>
    <recommendedName>
        <fullName evidence="2">EamA domain-containing protein</fullName>
    </recommendedName>
</protein>
<feature type="transmembrane region" description="Helical" evidence="1">
    <location>
        <begin position="51"/>
        <end position="74"/>
    </location>
</feature>
<keyword evidence="1" id="KW-0472">Membrane</keyword>
<evidence type="ECO:0000313" key="3">
    <source>
        <dbReference type="EMBL" id="MBK5926186.1"/>
    </source>
</evidence>
<evidence type="ECO:0000256" key="1">
    <source>
        <dbReference type="SAM" id="Phobius"/>
    </source>
</evidence>
<keyword evidence="1" id="KW-0812">Transmembrane</keyword>
<organism evidence="3 4">
    <name type="scientific">Rhodobaculum claviforme</name>
    <dbReference type="NCBI Taxonomy" id="1549854"/>
    <lineage>
        <taxon>Bacteria</taxon>
        <taxon>Pseudomonadati</taxon>
        <taxon>Pseudomonadota</taxon>
        <taxon>Alphaproteobacteria</taxon>
        <taxon>Rhodobacterales</taxon>
        <taxon>Paracoccaceae</taxon>
        <taxon>Rhodobaculum</taxon>
    </lineage>
</organism>
<accession>A0A934TIN9</accession>
<name>A0A934TIN9_9RHOB</name>
<dbReference type="Proteomes" id="UP000706333">
    <property type="component" value="Unassembled WGS sequence"/>
</dbReference>
<sequence>MPDTAAHDRRRGHLAMLGFAALVAGSFGLGGLAAAHALFTPLVARLNRGEPAAISTLLVMLGGLAVLVAVSGGALLATDWGALPPIVWITAVYLGIPATAVTFLLLRYAAMRLPSAKVMAYTYLVPSFVIVWELALGQTPPPALVLPGIALCAAALVLLLKHEDGAAP</sequence>
<dbReference type="GO" id="GO:0016020">
    <property type="term" value="C:membrane"/>
    <property type="evidence" value="ECO:0007669"/>
    <property type="project" value="InterPro"/>
</dbReference>
<dbReference type="SUPFAM" id="SSF103481">
    <property type="entry name" value="Multidrug resistance efflux transporter EmrE"/>
    <property type="match status" value="1"/>
</dbReference>
<evidence type="ECO:0000313" key="4">
    <source>
        <dbReference type="Proteomes" id="UP000706333"/>
    </source>
</evidence>